<dbReference type="EC" id="5.2.1.8" evidence="1"/>
<accession>A0AAD6VWS7</accession>
<keyword evidence="4" id="KW-1185">Reference proteome</keyword>
<keyword evidence="1" id="KW-0413">Isomerase</keyword>
<comment type="caution">
    <text evidence="3">The sequence shown here is derived from an EMBL/GenBank/DDBJ whole genome shotgun (WGS) entry which is preliminary data.</text>
</comment>
<dbReference type="Pfam" id="PF00254">
    <property type="entry name" value="FKBP_C"/>
    <property type="match status" value="1"/>
</dbReference>
<sequence length="178" mass="18924">MMRTSGPHHDKETNLSLKSVSKTKKCILDVGLGLLAASVLAFPPLDAEATRIEYYATVADPPYELNFVPSALGSGVVDAQYNELINVRDTARVADGIVFDRKGGRPLAMCIGVGKVIGGLDQGILGGEVVLSMQEGGKHKLHIPPLLAYGPEPAGCFSDDCNIPGNSTLLYDINFVRV</sequence>
<dbReference type="Gene3D" id="3.10.50.40">
    <property type="match status" value="1"/>
</dbReference>
<dbReference type="GO" id="GO:0003755">
    <property type="term" value="F:peptidyl-prolyl cis-trans isomerase activity"/>
    <property type="evidence" value="ECO:0007669"/>
    <property type="project" value="UniProtKB-KW"/>
</dbReference>
<evidence type="ECO:0000256" key="1">
    <source>
        <dbReference type="PROSITE-ProRule" id="PRU00277"/>
    </source>
</evidence>
<dbReference type="PANTHER" id="PTHR47833:SF1">
    <property type="entry name" value="PHOTOSYNTHETIC NDH SUBUNIT OF LUMENAL LOCATION 4, CHLOROPLASTIC"/>
    <property type="match status" value="1"/>
</dbReference>
<protein>
    <recommendedName>
        <fullName evidence="1">peptidylprolyl isomerase</fullName>
        <ecNumber evidence="1">5.2.1.8</ecNumber>
    </recommendedName>
</protein>
<reference evidence="3" key="1">
    <citation type="journal article" date="2023" name="Mol. Ecol. Resour.">
        <title>Chromosome-level genome assembly of a triploid poplar Populus alba 'Berolinensis'.</title>
        <authorList>
            <person name="Chen S."/>
            <person name="Yu Y."/>
            <person name="Wang X."/>
            <person name="Wang S."/>
            <person name="Zhang T."/>
            <person name="Zhou Y."/>
            <person name="He R."/>
            <person name="Meng N."/>
            <person name="Wang Y."/>
            <person name="Liu W."/>
            <person name="Liu Z."/>
            <person name="Liu J."/>
            <person name="Guo Q."/>
            <person name="Huang H."/>
            <person name="Sederoff R.R."/>
            <person name="Wang G."/>
            <person name="Qu G."/>
            <person name="Chen S."/>
        </authorList>
    </citation>
    <scope>NUCLEOTIDE SEQUENCE</scope>
    <source>
        <strain evidence="3">SC-2020</strain>
    </source>
</reference>
<dbReference type="PANTHER" id="PTHR47833">
    <property type="entry name" value="PHOTOSYNTHETIC NDH SUBUNIT OF LUMENAL LOCATION 4, CHLOROPLASTIC"/>
    <property type="match status" value="1"/>
</dbReference>
<dbReference type="GO" id="GO:0009507">
    <property type="term" value="C:chloroplast"/>
    <property type="evidence" value="ECO:0007669"/>
    <property type="project" value="InterPro"/>
</dbReference>
<dbReference type="InterPro" id="IPR001179">
    <property type="entry name" value="PPIase_FKBP_dom"/>
</dbReference>
<gene>
    <name evidence="3" type="ORF">NC653_019183</name>
</gene>
<dbReference type="PROSITE" id="PS50059">
    <property type="entry name" value="FKBP_PPIASE"/>
    <property type="match status" value="1"/>
</dbReference>
<evidence type="ECO:0000259" key="2">
    <source>
        <dbReference type="PROSITE" id="PS50059"/>
    </source>
</evidence>
<dbReference type="AlphaFoldDB" id="A0AAD6VWS7"/>
<dbReference type="SUPFAM" id="SSF54534">
    <property type="entry name" value="FKBP-like"/>
    <property type="match status" value="1"/>
</dbReference>
<dbReference type="InterPro" id="IPR046357">
    <property type="entry name" value="PPIase_dom_sf"/>
</dbReference>
<dbReference type="Proteomes" id="UP001164929">
    <property type="component" value="Chromosome 7"/>
</dbReference>
<keyword evidence="1" id="KW-0697">Rotamase</keyword>
<evidence type="ECO:0000313" key="3">
    <source>
        <dbReference type="EMBL" id="KAJ6990855.1"/>
    </source>
</evidence>
<feature type="domain" description="PPIase FKBP-type" evidence="2">
    <location>
        <begin position="82"/>
        <end position="178"/>
    </location>
</feature>
<proteinExistence type="predicted"/>
<organism evidence="3 4">
    <name type="scientific">Populus alba x Populus x berolinensis</name>
    <dbReference type="NCBI Taxonomy" id="444605"/>
    <lineage>
        <taxon>Eukaryota</taxon>
        <taxon>Viridiplantae</taxon>
        <taxon>Streptophyta</taxon>
        <taxon>Embryophyta</taxon>
        <taxon>Tracheophyta</taxon>
        <taxon>Spermatophyta</taxon>
        <taxon>Magnoliopsida</taxon>
        <taxon>eudicotyledons</taxon>
        <taxon>Gunneridae</taxon>
        <taxon>Pentapetalae</taxon>
        <taxon>rosids</taxon>
        <taxon>fabids</taxon>
        <taxon>Malpighiales</taxon>
        <taxon>Salicaceae</taxon>
        <taxon>Saliceae</taxon>
        <taxon>Populus</taxon>
    </lineage>
</organism>
<dbReference type="EMBL" id="JAQIZT010000007">
    <property type="protein sequence ID" value="KAJ6990855.1"/>
    <property type="molecule type" value="Genomic_DNA"/>
</dbReference>
<name>A0AAD6VWS7_9ROSI</name>
<dbReference type="InterPro" id="IPR044183">
    <property type="entry name" value="PNSL4/FKBP13-like"/>
</dbReference>
<evidence type="ECO:0000313" key="4">
    <source>
        <dbReference type="Proteomes" id="UP001164929"/>
    </source>
</evidence>
<comment type="catalytic activity">
    <reaction evidence="1">
        <text>[protein]-peptidylproline (omega=180) = [protein]-peptidylproline (omega=0)</text>
        <dbReference type="Rhea" id="RHEA:16237"/>
        <dbReference type="Rhea" id="RHEA-COMP:10747"/>
        <dbReference type="Rhea" id="RHEA-COMP:10748"/>
        <dbReference type="ChEBI" id="CHEBI:83833"/>
        <dbReference type="ChEBI" id="CHEBI:83834"/>
        <dbReference type="EC" id="5.2.1.8"/>
    </reaction>
</comment>